<evidence type="ECO:0000313" key="3">
    <source>
        <dbReference type="Proteomes" id="UP000054018"/>
    </source>
</evidence>
<keyword evidence="3" id="KW-1185">Reference proteome</keyword>
<dbReference type="AlphaFoldDB" id="A0A0C9Y9H5"/>
<reference evidence="3" key="2">
    <citation type="submission" date="2015-01" db="EMBL/GenBank/DDBJ databases">
        <title>Evolutionary Origins and Diversification of the Mycorrhizal Mutualists.</title>
        <authorList>
            <consortium name="DOE Joint Genome Institute"/>
            <consortium name="Mycorrhizal Genomics Consortium"/>
            <person name="Kohler A."/>
            <person name="Kuo A."/>
            <person name="Nagy L.G."/>
            <person name="Floudas D."/>
            <person name="Copeland A."/>
            <person name="Barry K.W."/>
            <person name="Cichocki N."/>
            <person name="Veneault-Fourrey C."/>
            <person name="LaButti K."/>
            <person name="Lindquist E.A."/>
            <person name="Lipzen A."/>
            <person name="Lundell T."/>
            <person name="Morin E."/>
            <person name="Murat C."/>
            <person name="Riley R."/>
            <person name="Ohm R."/>
            <person name="Sun H."/>
            <person name="Tunlid A."/>
            <person name="Henrissat B."/>
            <person name="Grigoriev I.V."/>
            <person name="Hibbett D.S."/>
            <person name="Martin F."/>
        </authorList>
    </citation>
    <scope>NUCLEOTIDE SEQUENCE [LARGE SCALE GENOMIC DNA]</scope>
    <source>
        <strain evidence="3">441</strain>
    </source>
</reference>
<feature type="compositionally biased region" description="Polar residues" evidence="1">
    <location>
        <begin position="16"/>
        <end position="52"/>
    </location>
</feature>
<evidence type="ECO:0000313" key="2">
    <source>
        <dbReference type="EMBL" id="KIK21350.1"/>
    </source>
</evidence>
<dbReference type="Proteomes" id="UP000054018">
    <property type="component" value="Unassembled WGS sequence"/>
</dbReference>
<evidence type="ECO:0000256" key="1">
    <source>
        <dbReference type="SAM" id="MobiDB-lite"/>
    </source>
</evidence>
<feature type="compositionally biased region" description="Polar residues" evidence="1">
    <location>
        <begin position="81"/>
        <end position="90"/>
    </location>
</feature>
<reference evidence="2 3" key="1">
    <citation type="submission" date="2014-04" db="EMBL/GenBank/DDBJ databases">
        <authorList>
            <consortium name="DOE Joint Genome Institute"/>
            <person name="Kuo A."/>
            <person name="Kohler A."/>
            <person name="Costa M.D."/>
            <person name="Nagy L.G."/>
            <person name="Floudas D."/>
            <person name="Copeland A."/>
            <person name="Barry K.W."/>
            <person name="Cichocki N."/>
            <person name="Veneault-Fourrey C."/>
            <person name="LaButti K."/>
            <person name="Lindquist E.A."/>
            <person name="Lipzen A."/>
            <person name="Lundell T."/>
            <person name="Morin E."/>
            <person name="Murat C."/>
            <person name="Sun H."/>
            <person name="Tunlid A."/>
            <person name="Henrissat B."/>
            <person name="Grigoriev I.V."/>
            <person name="Hibbett D.S."/>
            <person name="Martin F."/>
            <person name="Nordberg H.P."/>
            <person name="Cantor M.N."/>
            <person name="Hua S.X."/>
        </authorList>
    </citation>
    <scope>NUCLEOTIDE SEQUENCE [LARGE SCALE GENOMIC DNA]</scope>
    <source>
        <strain evidence="2 3">441</strain>
    </source>
</reference>
<feature type="compositionally biased region" description="Gly residues" evidence="1">
    <location>
        <begin position="68"/>
        <end position="77"/>
    </location>
</feature>
<gene>
    <name evidence="2" type="ORF">PISMIDRAFT_12298</name>
</gene>
<feature type="region of interest" description="Disordered" evidence="1">
    <location>
        <begin position="16"/>
        <end position="103"/>
    </location>
</feature>
<organism evidence="2 3">
    <name type="scientific">Pisolithus microcarpus 441</name>
    <dbReference type="NCBI Taxonomy" id="765257"/>
    <lineage>
        <taxon>Eukaryota</taxon>
        <taxon>Fungi</taxon>
        <taxon>Dikarya</taxon>
        <taxon>Basidiomycota</taxon>
        <taxon>Agaricomycotina</taxon>
        <taxon>Agaricomycetes</taxon>
        <taxon>Agaricomycetidae</taxon>
        <taxon>Boletales</taxon>
        <taxon>Sclerodermatineae</taxon>
        <taxon>Pisolithaceae</taxon>
        <taxon>Pisolithus</taxon>
    </lineage>
</organism>
<dbReference type="STRING" id="765257.A0A0C9Y9H5"/>
<sequence length="103" mass="9987">MSSRAGGLYGGIQFSSGATLNFSSSTPTPAQLSKPPEQTQTPAVSIVETGNAQPDAAKTERGSVSSEGSGGGKGGELVGEQTSKSGSGTKATAGISPSPVPCS</sequence>
<accession>A0A0C9Y9H5</accession>
<name>A0A0C9Y9H5_9AGAM</name>
<dbReference type="HOGENOM" id="CLU_2264796_0_0_1"/>
<protein>
    <submittedName>
        <fullName evidence="2">Uncharacterized protein</fullName>
    </submittedName>
</protein>
<dbReference type="EMBL" id="KN833752">
    <property type="protein sequence ID" value="KIK21350.1"/>
    <property type="molecule type" value="Genomic_DNA"/>
</dbReference>
<proteinExistence type="predicted"/>